<feature type="transmembrane region" description="Helical" evidence="7">
    <location>
        <begin position="146"/>
        <end position="167"/>
    </location>
</feature>
<dbReference type="RefSeq" id="WP_115850001.1">
    <property type="nucleotide sequence ID" value="NZ_QTUC01000001.1"/>
</dbReference>
<dbReference type="Pfam" id="PF05977">
    <property type="entry name" value="MFS_3"/>
    <property type="match status" value="1"/>
</dbReference>
<organism evidence="8 9">
    <name type="scientific">Thermasporomyces composti</name>
    <dbReference type="NCBI Taxonomy" id="696763"/>
    <lineage>
        <taxon>Bacteria</taxon>
        <taxon>Bacillati</taxon>
        <taxon>Actinomycetota</taxon>
        <taxon>Actinomycetes</taxon>
        <taxon>Propionibacteriales</taxon>
        <taxon>Nocardioidaceae</taxon>
        <taxon>Thermasporomyces</taxon>
    </lineage>
</organism>
<evidence type="ECO:0000256" key="2">
    <source>
        <dbReference type="ARBA" id="ARBA00022448"/>
    </source>
</evidence>
<dbReference type="PANTHER" id="PTHR23513:SF11">
    <property type="entry name" value="STAPHYLOFERRIN A TRANSPORTER"/>
    <property type="match status" value="1"/>
</dbReference>
<evidence type="ECO:0000256" key="6">
    <source>
        <dbReference type="ARBA" id="ARBA00023136"/>
    </source>
</evidence>
<feature type="transmembrane region" description="Helical" evidence="7">
    <location>
        <begin position="283"/>
        <end position="301"/>
    </location>
</feature>
<evidence type="ECO:0000313" key="8">
    <source>
        <dbReference type="EMBL" id="REF36348.1"/>
    </source>
</evidence>
<protein>
    <submittedName>
        <fullName evidence="8">Putative MFS family arabinose efflux permease</fullName>
    </submittedName>
</protein>
<keyword evidence="3" id="KW-1003">Cell membrane</keyword>
<evidence type="ECO:0000256" key="7">
    <source>
        <dbReference type="SAM" id="Phobius"/>
    </source>
</evidence>
<evidence type="ECO:0000256" key="3">
    <source>
        <dbReference type="ARBA" id="ARBA00022475"/>
    </source>
</evidence>
<feature type="transmembrane region" description="Helical" evidence="7">
    <location>
        <begin position="12"/>
        <end position="38"/>
    </location>
</feature>
<dbReference type="PANTHER" id="PTHR23513">
    <property type="entry name" value="INTEGRAL MEMBRANE EFFLUX PROTEIN-RELATED"/>
    <property type="match status" value="1"/>
</dbReference>
<keyword evidence="4 7" id="KW-0812">Transmembrane</keyword>
<evidence type="ECO:0000256" key="5">
    <source>
        <dbReference type="ARBA" id="ARBA00022989"/>
    </source>
</evidence>
<feature type="transmembrane region" description="Helical" evidence="7">
    <location>
        <begin position="50"/>
        <end position="70"/>
    </location>
</feature>
<evidence type="ECO:0000313" key="9">
    <source>
        <dbReference type="Proteomes" id="UP000256485"/>
    </source>
</evidence>
<dbReference type="SUPFAM" id="SSF103473">
    <property type="entry name" value="MFS general substrate transporter"/>
    <property type="match status" value="1"/>
</dbReference>
<evidence type="ECO:0000256" key="4">
    <source>
        <dbReference type="ARBA" id="ARBA00022692"/>
    </source>
</evidence>
<name>A0A3D9V3Q3_THECX</name>
<feature type="transmembrane region" description="Helical" evidence="7">
    <location>
        <begin position="255"/>
        <end position="276"/>
    </location>
</feature>
<feature type="transmembrane region" description="Helical" evidence="7">
    <location>
        <begin position="349"/>
        <end position="369"/>
    </location>
</feature>
<keyword evidence="2" id="KW-0813">Transport</keyword>
<reference evidence="8 9" key="1">
    <citation type="submission" date="2018-08" db="EMBL/GenBank/DDBJ databases">
        <title>Sequencing the genomes of 1000 actinobacteria strains.</title>
        <authorList>
            <person name="Klenk H.-P."/>
        </authorList>
    </citation>
    <scope>NUCLEOTIDE SEQUENCE [LARGE SCALE GENOMIC DNA]</scope>
    <source>
        <strain evidence="8 9">DSM 22891</strain>
    </source>
</reference>
<dbReference type="InterPro" id="IPR036259">
    <property type="entry name" value="MFS_trans_sf"/>
</dbReference>
<dbReference type="Gene3D" id="1.20.1250.20">
    <property type="entry name" value="MFS general substrate transporter like domains"/>
    <property type="match status" value="1"/>
</dbReference>
<feature type="transmembrane region" description="Helical" evidence="7">
    <location>
        <begin position="375"/>
        <end position="392"/>
    </location>
</feature>
<dbReference type="CDD" id="cd06173">
    <property type="entry name" value="MFS_MefA_like"/>
    <property type="match status" value="1"/>
</dbReference>
<sequence length="416" mass="43198">MSGSLAPLRHRVFRYFLAARLCTLLASAVAPIAVAFAVRDVSASPAALGLVLASRTTPMVLLVLFGGVVADRLRRDLVLVTSNVICMATQAVAAGLLLSGVADVWQIAAIEAVNGAAAAFSFPALQGIMPQLVARDELQQANALNGMVRNVTLIGGGVLGGVIVGFLGPGWGLAINAVMYGAAALLIAQLRFGDRPAEQSTSRSTLHDLRAGWREFTARRWVWVIVLAFGFINAAIAGAIHTLGPVIADQSFGRVGWGTLQSATGVGLVLGAVVMLRWRPQRPLVVGMLGIAFEAPLMVMLGLDPSLVPLLLLGVLAGVGSDLFGIGWETSLQQHIPRDKLSRVASYDALGSFVAMPVGQLVAGPLASIIGTERVIVGSGVLVGIVVALTLAEPSVRGLRRLDARAAEEAPAVPVG</sequence>
<feature type="transmembrane region" description="Helical" evidence="7">
    <location>
        <begin position="77"/>
        <end position="98"/>
    </location>
</feature>
<dbReference type="InterPro" id="IPR010290">
    <property type="entry name" value="TM_effector"/>
</dbReference>
<gene>
    <name evidence="8" type="ORF">DFJ64_1755</name>
</gene>
<dbReference type="AlphaFoldDB" id="A0A3D9V3Q3"/>
<keyword evidence="9" id="KW-1185">Reference proteome</keyword>
<dbReference type="Proteomes" id="UP000256485">
    <property type="component" value="Unassembled WGS sequence"/>
</dbReference>
<keyword evidence="5 7" id="KW-1133">Transmembrane helix</keyword>
<feature type="transmembrane region" description="Helical" evidence="7">
    <location>
        <begin position="307"/>
        <end position="328"/>
    </location>
</feature>
<dbReference type="EMBL" id="QTUC01000001">
    <property type="protein sequence ID" value="REF36348.1"/>
    <property type="molecule type" value="Genomic_DNA"/>
</dbReference>
<dbReference type="OrthoDB" id="4528313at2"/>
<accession>A0A3D9V3Q3</accession>
<comment type="subcellular location">
    <subcellularLocation>
        <location evidence="1">Cell membrane</location>
        <topology evidence="1">Multi-pass membrane protein</topology>
    </subcellularLocation>
</comment>
<evidence type="ECO:0000256" key="1">
    <source>
        <dbReference type="ARBA" id="ARBA00004651"/>
    </source>
</evidence>
<feature type="transmembrane region" description="Helical" evidence="7">
    <location>
        <begin position="221"/>
        <end position="243"/>
    </location>
</feature>
<proteinExistence type="predicted"/>
<keyword evidence="6 7" id="KW-0472">Membrane</keyword>
<comment type="caution">
    <text evidence="8">The sequence shown here is derived from an EMBL/GenBank/DDBJ whole genome shotgun (WGS) entry which is preliminary data.</text>
</comment>
<dbReference type="GO" id="GO:0005886">
    <property type="term" value="C:plasma membrane"/>
    <property type="evidence" value="ECO:0007669"/>
    <property type="project" value="UniProtKB-SubCell"/>
</dbReference>